<keyword evidence="4" id="KW-1185">Reference proteome</keyword>
<comment type="similarity">
    <text evidence="1 2">Belongs to the short-chain dehydrogenases/reductases (SDR) family.</text>
</comment>
<dbReference type="Proteomes" id="UP001145087">
    <property type="component" value="Unassembled WGS sequence"/>
</dbReference>
<dbReference type="SUPFAM" id="SSF51735">
    <property type="entry name" value="NAD(P)-binding Rossmann-fold domains"/>
    <property type="match status" value="1"/>
</dbReference>
<evidence type="ECO:0000313" key="3">
    <source>
        <dbReference type="EMBL" id="MCY1721286.1"/>
    </source>
</evidence>
<dbReference type="PRINTS" id="PR00081">
    <property type="entry name" value="GDHRDH"/>
</dbReference>
<accession>A0A9X3F9I6</accession>
<comment type="caution">
    <text evidence="3">The sequence shown here is derived from an EMBL/GenBank/DDBJ whole genome shotgun (WGS) entry which is preliminary data.</text>
</comment>
<dbReference type="Gene3D" id="3.40.50.720">
    <property type="entry name" value="NAD(P)-binding Rossmann-like Domain"/>
    <property type="match status" value="1"/>
</dbReference>
<dbReference type="InterPro" id="IPR002347">
    <property type="entry name" value="SDR_fam"/>
</dbReference>
<dbReference type="RefSeq" id="WP_343333617.1">
    <property type="nucleotide sequence ID" value="NZ_JAPOHD010000027.1"/>
</dbReference>
<dbReference type="Pfam" id="PF00106">
    <property type="entry name" value="adh_short"/>
    <property type="match status" value="1"/>
</dbReference>
<evidence type="ECO:0000313" key="4">
    <source>
        <dbReference type="Proteomes" id="UP001145087"/>
    </source>
</evidence>
<dbReference type="PANTHER" id="PTHR42879:SF2">
    <property type="entry name" value="3-OXOACYL-[ACYL-CARRIER-PROTEIN] REDUCTASE FABG"/>
    <property type="match status" value="1"/>
</dbReference>
<sequence length="237" mass="25425">MTRNKVAIITGAGKGIGKAIATGLSALKYQTILIGRNLENLEKVAGIIRAESWLESKVIQLDITQTAEVKNAISTIVSEYGQIDILVNNAGIYFDGTVEISETDFSTMLATNLTAQYVILKEVVPVMKEQKSGYIFNVASRSGKVGFAGSGAYSASKFGMIGLSEALYRELTPLGISVTALCPGWVNTEMATEAGTPLKANEMIQPDDLFQTIKWLLSLSTSACVKEVVLETPFSIS</sequence>
<organism evidence="3 4">
    <name type="scientific">Draconibacterium aestuarii</name>
    <dbReference type="NCBI Taxonomy" id="2998507"/>
    <lineage>
        <taxon>Bacteria</taxon>
        <taxon>Pseudomonadati</taxon>
        <taxon>Bacteroidota</taxon>
        <taxon>Bacteroidia</taxon>
        <taxon>Marinilabiliales</taxon>
        <taxon>Prolixibacteraceae</taxon>
        <taxon>Draconibacterium</taxon>
    </lineage>
</organism>
<dbReference type="AlphaFoldDB" id="A0A9X3F9I6"/>
<dbReference type="InterPro" id="IPR050259">
    <property type="entry name" value="SDR"/>
</dbReference>
<reference evidence="3" key="1">
    <citation type="submission" date="2022-11" db="EMBL/GenBank/DDBJ databases">
        <title>Marilongibacter aestuarii gen. nov., sp. nov., isolated from tidal flat sediment.</title>
        <authorList>
            <person name="Jiayan W."/>
        </authorList>
    </citation>
    <scope>NUCLEOTIDE SEQUENCE</scope>
    <source>
        <strain evidence="3">Z1-6</strain>
    </source>
</reference>
<dbReference type="CDD" id="cd05233">
    <property type="entry name" value="SDR_c"/>
    <property type="match status" value="1"/>
</dbReference>
<evidence type="ECO:0000256" key="1">
    <source>
        <dbReference type="ARBA" id="ARBA00006484"/>
    </source>
</evidence>
<proteinExistence type="inferred from homology"/>
<dbReference type="InterPro" id="IPR036291">
    <property type="entry name" value="NAD(P)-bd_dom_sf"/>
</dbReference>
<dbReference type="PRINTS" id="PR00080">
    <property type="entry name" value="SDRFAMILY"/>
</dbReference>
<name>A0A9X3F9I6_9BACT</name>
<gene>
    <name evidence="3" type="ORF">OU798_13085</name>
</gene>
<evidence type="ECO:0000256" key="2">
    <source>
        <dbReference type="RuleBase" id="RU000363"/>
    </source>
</evidence>
<protein>
    <submittedName>
        <fullName evidence="3">SDR family NAD(P)-dependent oxidoreductase</fullName>
    </submittedName>
</protein>
<dbReference type="EMBL" id="JAPOHD010000027">
    <property type="protein sequence ID" value="MCY1721286.1"/>
    <property type="molecule type" value="Genomic_DNA"/>
</dbReference>
<dbReference type="PANTHER" id="PTHR42879">
    <property type="entry name" value="3-OXOACYL-(ACYL-CARRIER-PROTEIN) REDUCTASE"/>
    <property type="match status" value="1"/>
</dbReference>